<sequence length="172" mass="19285">MMLLLADPSSNNNALSFIFIILNGLQGVFIFIFYVLLREDVLKTMGFAIKPRKEKPTITQKRSGLTDSSILDQTPSTEIPEEKFFQAISQKSSSNISTKPIGNSPKLLRNRHVFWKSPTIRPDTADGPRGKSERQPPEAGQNLMTEKRTVKTTTSLPTFGSSKDPAIEDFRR</sequence>
<keyword evidence="2" id="KW-1133">Transmembrane helix</keyword>
<name>A0ABN7RTV6_OIKDI</name>
<protein>
    <submittedName>
        <fullName evidence="3">Oidioi.mRNA.OKI2018_I69.PAR.g10469.t1.cds</fullName>
    </submittedName>
</protein>
<feature type="compositionally biased region" description="Basic and acidic residues" evidence="1">
    <location>
        <begin position="123"/>
        <end position="136"/>
    </location>
</feature>
<accession>A0ABN7RTV6</accession>
<evidence type="ECO:0000313" key="3">
    <source>
        <dbReference type="EMBL" id="CAG5083811.1"/>
    </source>
</evidence>
<keyword evidence="4" id="KW-1185">Reference proteome</keyword>
<feature type="region of interest" description="Disordered" evidence="1">
    <location>
        <begin position="118"/>
        <end position="172"/>
    </location>
</feature>
<feature type="transmembrane region" description="Helical" evidence="2">
    <location>
        <begin position="15"/>
        <end position="37"/>
    </location>
</feature>
<gene>
    <name evidence="3" type="ORF">OKIOD_LOCUS2027</name>
</gene>
<organism evidence="3 4">
    <name type="scientific">Oikopleura dioica</name>
    <name type="common">Tunicate</name>
    <dbReference type="NCBI Taxonomy" id="34765"/>
    <lineage>
        <taxon>Eukaryota</taxon>
        <taxon>Metazoa</taxon>
        <taxon>Chordata</taxon>
        <taxon>Tunicata</taxon>
        <taxon>Appendicularia</taxon>
        <taxon>Copelata</taxon>
        <taxon>Oikopleuridae</taxon>
        <taxon>Oikopleura</taxon>
    </lineage>
</organism>
<reference evidence="3 4" key="1">
    <citation type="submission" date="2021-04" db="EMBL/GenBank/DDBJ databases">
        <authorList>
            <person name="Bliznina A."/>
        </authorList>
    </citation>
    <scope>NUCLEOTIDE SEQUENCE [LARGE SCALE GENOMIC DNA]</scope>
</reference>
<evidence type="ECO:0000313" key="4">
    <source>
        <dbReference type="Proteomes" id="UP001158576"/>
    </source>
</evidence>
<dbReference type="Gene3D" id="1.20.1070.10">
    <property type="entry name" value="Rhodopsin 7-helix transmembrane proteins"/>
    <property type="match status" value="1"/>
</dbReference>
<dbReference type="Proteomes" id="UP001158576">
    <property type="component" value="Chromosome PAR"/>
</dbReference>
<evidence type="ECO:0000256" key="2">
    <source>
        <dbReference type="SAM" id="Phobius"/>
    </source>
</evidence>
<feature type="compositionally biased region" description="Polar residues" evidence="1">
    <location>
        <begin position="151"/>
        <end position="161"/>
    </location>
</feature>
<keyword evidence="2" id="KW-0812">Transmembrane</keyword>
<dbReference type="EMBL" id="OU015568">
    <property type="protein sequence ID" value="CAG5083811.1"/>
    <property type="molecule type" value="Genomic_DNA"/>
</dbReference>
<proteinExistence type="predicted"/>
<keyword evidence="2" id="KW-0472">Membrane</keyword>
<evidence type="ECO:0000256" key="1">
    <source>
        <dbReference type="SAM" id="MobiDB-lite"/>
    </source>
</evidence>